<organism evidence="2 3">
    <name type="scientific">Brevundimonas nasdae</name>
    <dbReference type="NCBI Taxonomy" id="172043"/>
    <lineage>
        <taxon>Bacteria</taxon>
        <taxon>Pseudomonadati</taxon>
        <taxon>Pseudomonadota</taxon>
        <taxon>Alphaproteobacteria</taxon>
        <taxon>Caulobacterales</taxon>
        <taxon>Caulobacteraceae</taxon>
        <taxon>Brevundimonas</taxon>
    </lineage>
</organism>
<keyword evidence="1" id="KW-0732">Signal</keyword>
<evidence type="ECO:0000313" key="3">
    <source>
        <dbReference type="Proteomes" id="UP000824334"/>
    </source>
</evidence>
<feature type="signal peptide" evidence="1">
    <location>
        <begin position="1"/>
        <end position="20"/>
    </location>
</feature>
<proteinExistence type="predicted"/>
<protein>
    <recommendedName>
        <fullName evidence="4">Lipoprotein</fullName>
    </recommendedName>
</protein>
<evidence type="ECO:0000313" key="2">
    <source>
        <dbReference type="EMBL" id="QYC09417.1"/>
    </source>
</evidence>
<feature type="chain" id="PRO_5045344738" description="Lipoprotein" evidence="1">
    <location>
        <begin position="21"/>
        <end position="165"/>
    </location>
</feature>
<dbReference type="Proteomes" id="UP000824334">
    <property type="component" value="Chromosome"/>
</dbReference>
<dbReference type="RefSeq" id="WP_219355005.1">
    <property type="nucleotide sequence ID" value="NZ_CP080034.1"/>
</dbReference>
<accession>A0ABX8TEM7</accession>
<sequence>MSIRPLVALAAAAAALAACAPTPAPIGAVPGAFQGDDFAWSQRGGQAAIEGRVTYTQDGKAYACVASAGLTPDTPYTRARFRTLYGSTERAALPAAVVRARDAGEAGADYRAYVRSERCDNGRFRFSGLPDGGWFLIVPVTAGEAPVVLMRHVDTRGGRVVNVTL</sequence>
<name>A0ABX8TEM7_9CAUL</name>
<keyword evidence="3" id="KW-1185">Reference proteome</keyword>
<dbReference type="EMBL" id="CP080034">
    <property type="protein sequence ID" value="QYC09417.1"/>
    <property type="molecule type" value="Genomic_DNA"/>
</dbReference>
<gene>
    <name evidence="2" type="ORF">KWG56_12505</name>
</gene>
<dbReference type="GeneID" id="94376097"/>
<reference evidence="2 3" key="1">
    <citation type="submission" date="2021-07" db="EMBL/GenBank/DDBJ databases">
        <title>Isolation and characterization of bacteria from a gold mining with a capacity of golden bioaccumulation.</title>
        <authorList>
            <person name="Yang X.J."/>
        </authorList>
    </citation>
    <scope>NUCLEOTIDE SEQUENCE [LARGE SCALE GENOMIC DNA]</scope>
    <source>
        <strain evidence="2 3">Au29</strain>
    </source>
</reference>
<dbReference type="PROSITE" id="PS51257">
    <property type="entry name" value="PROKAR_LIPOPROTEIN"/>
    <property type="match status" value="1"/>
</dbReference>
<evidence type="ECO:0008006" key="4">
    <source>
        <dbReference type="Google" id="ProtNLM"/>
    </source>
</evidence>
<evidence type="ECO:0000256" key="1">
    <source>
        <dbReference type="SAM" id="SignalP"/>
    </source>
</evidence>